<name>A0AAD6FRV5_9TELE</name>
<dbReference type="Proteomes" id="UP001219934">
    <property type="component" value="Unassembled WGS sequence"/>
</dbReference>
<accession>A0AAD6FRV5</accession>
<organism evidence="1 2">
    <name type="scientific">Pogonophryne albipinna</name>
    <dbReference type="NCBI Taxonomy" id="1090488"/>
    <lineage>
        <taxon>Eukaryota</taxon>
        <taxon>Metazoa</taxon>
        <taxon>Chordata</taxon>
        <taxon>Craniata</taxon>
        <taxon>Vertebrata</taxon>
        <taxon>Euteleostomi</taxon>
        <taxon>Actinopterygii</taxon>
        <taxon>Neopterygii</taxon>
        <taxon>Teleostei</taxon>
        <taxon>Neoteleostei</taxon>
        <taxon>Acanthomorphata</taxon>
        <taxon>Eupercaria</taxon>
        <taxon>Perciformes</taxon>
        <taxon>Notothenioidei</taxon>
        <taxon>Pogonophryne</taxon>
    </lineage>
</organism>
<dbReference type="EMBL" id="JAPTMU010000003">
    <property type="protein sequence ID" value="KAJ4945556.1"/>
    <property type="molecule type" value="Genomic_DNA"/>
</dbReference>
<feature type="non-terminal residue" evidence="1">
    <location>
        <position position="57"/>
    </location>
</feature>
<dbReference type="AlphaFoldDB" id="A0AAD6FRV5"/>
<proteinExistence type="predicted"/>
<protein>
    <submittedName>
        <fullName evidence="1">Uncharacterized protein</fullName>
    </submittedName>
</protein>
<evidence type="ECO:0000313" key="1">
    <source>
        <dbReference type="EMBL" id="KAJ4945556.1"/>
    </source>
</evidence>
<reference evidence="1" key="1">
    <citation type="submission" date="2022-11" db="EMBL/GenBank/DDBJ databases">
        <title>Chromosome-level genome of Pogonophryne albipinna.</title>
        <authorList>
            <person name="Jo E."/>
        </authorList>
    </citation>
    <scope>NUCLEOTIDE SEQUENCE</scope>
    <source>
        <strain evidence="1">SGF0006</strain>
        <tissue evidence="1">Muscle</tissue>
    </source>
</reference>
<keyword evidence="2" id="KW-1185">Reference proteome</keyword>
<evidence type="ECO:0000313" key="2">
    <source>
        <dbReference type="Proteomes" id="UP001219934"/>
    </source>
</evidence>
<sequence length="57" mass="6441">IHTFKQDDYHPCWREMKLAQSWSHLALHVSSHHICTALSLGLLGDLRCLAEAGLLCL</sequence>
<comment type="caution">
    <text evidence="1">The sequence shown here is derived from an EMBL/GenBank/DDBJ whole genome shotgun (WGS) entry which is preliminary data.</text>
</comment>
<gene>
    <name evidence="1" type="ORF">JOQ06_023237</name>
</gene>
<feature type="non-terminal residue" evidence="1">
    <location>
        <position position="1"/>
    </location>
</feature>